<keyword evidence="6 7" id="KW-0648">Protein biosynthesis</keyword>
<evidence type="ECO:0000259" key="10">
    <source>
        <dbReference type="SMART" id="SM00841"/>
    </source>
</evidence>
<dbReference type="PANTHER" id="PTHR30053">
    <property type="entry name" value="ELONGATION FACTOR P"/>
    <property type="match status" value="1"/>
</dbReference>
<dbReference type="Pfam" id="PF09285">
    <property type="entry name" value="Elong-fact-P_C"/>
    <property type="match status" value="1"/>
</dbReference>
<evidence type="ECO:0000313" key="12">
    <source>
        <dbReference type="EMBL" id="KAA0895175.1"/>
    </source>
</evidence>
<evidence type="ECO:0000259" key="11">
    <source>
        <dbReference type="SMART" id="SM01185"/>
    </source>
</evidence>
<dbReference type="Pfam" id="PF08207">
    <property type="entry name" value="EFP_N"/>
    <property type="match status" value="1"/>
</dbReference>
<dbReference type="PROSITE" id="PS01275">
    <property type="entry name" value="EFP"/>
    <property type="match status" value="1"/>
</dbReference>
<evidence type="ECO:0000256" key="2">
    <source>
        <dbReference type="ARBA" id="ARBA00004815"/>
    </source>
</evidence>
<dbReference type="InterPro" id="IPR013852">
    <property type="entry name" value="Transl_elong_P/YeiP_CS"/>
</dbReference>
<protein>
    <recommendedName>
        <fullName evidence="7 8">Elongation factor P</fullName>
        <shortName evidence="7">EF-P</shortName>
    </recommendedName>
</protein>
<dbReference type="RefSeq" id="WP_149305757.1">
    <property type="nucleotide sequence ID" value="NZ_SRSD01000001.1"/>
</dbReference>
<dbReference type="PANTHER" id="PTHR30053:SF12">
    <property type="entry name" value="ELONGATION FACTOR P (EF-P) FAMILY PROTEIN"/>
    <property type="match status" value="1"/>
</dbReference>
<evidence type="ECO:0000256" key="7">
    <source>
        <dbReference type="HAMAP-Rule" id="MF_00141"/>
    </source>
</evidence>
<organism evidence="12 13">
    <name type="scientific">Oryzomonas rubra</name>
    <dbReference type="NCBI Taxonomy" id="2509454"/>
    <lineage>
        <taxon>Bacteria</taxon>
        <taxon>Pseudomonadati</taxon>
        <taxon>Thermodesulfobacteriota</taxon>
        <taxon>Desulfuromonadia</taxon>
        <taxon>Geobacterales</taxon>
        <taxon>Geobacteraceae</taxon>
        <taxon>Oryzomonas</taxon>
    </lineage>
</organism>
<evidence type="ECO:0000313" key="13">
    <source>
        <dbReference type="Proteomes" id="UP000324298"/>
    </source>
</evidence>
<dbReference type="PIRSF" id="PIRSF005901">
    <property type="entry name" value="EF-P"/>
    <property type="match status" value="1"/>
</dbReference>
<dbReference type="InterPro" id="IPR008991">
    <property type="entry name" value="Translation_prot_SH3-like_sf"/>
</dbReference>
<comment type="caution">
    <text evidence="12">The sequence shown here is derived from an EMBL/GenBank/DDBJ whole genome shotgun (WGS) entry which is preliminary data.</text>
</comment>
<evidence type="ECO:0000256" key="6">
    <source>
        <dbReference type="ARBA" id="ARBA00022917"/>
    </source>
</evidence>
<keyword evidence="13" id="KW-1185">Reference proteome</keyword>
<dbReference type="CDD" id="cd05794">
    <property type="entry name" value="S1_EF-P_repeat_2"/>
    <property type="match status" value="1"/>
</dbReference>
<comment type="subcellular location">
    <subcellularLocation>
        <location evidence="1 7">Cytoplasm</location>
    </subcellularLocation>
</comment>
<dbReference type="FunFam" id="2.40.50.140:FF:000009">
    <property type="entry name" value="Elongation factor P"/>
    <property type="match status" value="1"/>
</dbReference>
<keyword evidence="5 7" id="KW-0251">Elongation factor</keyword>
<dbReference type="Gene3D" id="2.30.30.30">
    <property type="match status" value="1"/>
</dbReference>
<feature type="domain" description="Elongation factor P C-terminal" evidence="10">
    <location>
        <begin position="129"/>
        <end position="184"/>
    </location>
</feature>
<dbReference type="AlphaFoldDB" id="A0A5A9XRK5"/>
<dbReference type="InterPro" id="IPR013185">
    <property type="entry name" value="Transl_elong_KOW-like"/>
</dbReference>
<gene>
    <name evidence="7 12" type="primary">efp</name>
    <name evidence="12" type="ORF">ET418_01245</name>
</gene>
<dbReference type="FunFam" id="2.30.30.30:FF:000003">
    <property type="entry name" value="Elongation factor P"/>
    <property type="match status" value="1"/>
</dbReference>
<dbReference type="FunFam" id="2.40.50.140:FF:000004">
    <property type="entry name" value="Elongation factor P"/>
    <property type="match status" value="1"/>
</dbReference>
<dbReference type="CDD" id="cd04470">
    <property type="entry name" value="S1_EF-P_repeat_1"/>
    <property type="match status" value="1"/>
</dbReference>
<evidence type="ECO:0000256" key="8">
    <source>
        <dbReference type="NCBIfam" id="TIGR00038"/>
    </source>
</evidence>
<dbReference type="InterPro" id="IPR020599">
    <property type="entry name" value="Transl_elong_fac_P/YeiP"/>
</dbReference>
<evidence type="ECO:0000256" key="3">
    <source>
        <dbReference type="ARBA" id="ARBA00009479"/>
    </source>
</evidence>
<dbReference type="SMART" id="SM00841">
    <property type="entry name" value="Elong-fact-P_C"/>
    <property type="match status" value="1"/>
</dbReference>
<name>A0A5A9XRK5_9BACT</name>
<dbReference type="OrthoDB" id="9801844at2"/>
<dbReference type="InterPro" id="IPR001059">
    <property type="entry name" value="Transl_elong_P/YeiP_cen"/>
</dbReference>
<keyword evidence="4 7" id="KW-0963">Cytoplasm</keyword>
<proteinExistence type="inferred from homology"/>
<dbReference type="SMART" id="SM01185">
    <property type="entry name" value="EFP"/>
    <property type="match status" value="1"/>
</dbReference>
<dbReference type="Gene3D" id="2.40.50.140">
    <property type="entry name" value="Nucleic acid-binding proteins"/>
    <property type="match status" value="2"/>
</dbReference>
<dbReference type="GO" id="GO:0043043">
    <property type="term" value="P:peptide biosynthetic process"/>
    <property type="evidence" value="ECO:0007669"/>
    <property type="project" value="InterPro"/>
</dbReference>
<feature type="domain" description="Translation elongation factor P/YeiP central" evidence="11">
    <location>
        <begin position="67"/>
        <end position="121"/>
    </location>
</feature>
<evidence type="ECO:0000256" key="9">
    <source>
        <dbReference type="RuleBase" id="RU004389"/>
    </source>
</evidence>
<dbReference type="NCBIfam" id="NF001810">
    <property type="entry name" value="PRK00529.1"/>
    <property type="match status" value="1"/>
</dbReference>
<evidence type="ECO:0000256" key="5">
    <source>
        <dbReference type="ARBA" id="ARBA00022768"/>
    </source>
</evidence>
<dbReference type="NCBIfam" id="TIGR00038">
    <property type="entry name" value="efp"/>
    <property type="match status" value="1"/>
</dbReference>
<dbReference type="InterPro" id="IPR015365">
    <property type="entry name" value="Elong-fact-P_C"/>
</dbReference>
<evidence type="ECO:0000256" key="4">
    <source>
        <dbReference type="ARBA" id="ARBA00022490"/>
    </source>
</evidence>
<accession>A0A5A9XRK5</accession>
<dbReference type="InterPro" id="IPR014722">
    <property type="entry name" value="Rib_uL2_dom2"/>
</dbReference>
<dbReference type="Proteomes" id="UP000324298">
    <property type="component" value="Unassembled WGS sequence"/>
</dbReference>
<comment type="pathway">
    <text evidence="2 7">Protein biosynthesis; polypeptide chain elongation.</text>
</comment>
<dbReference type="UniPathway" id="UPA00345"/>
<reference evidence="12 13" key="1">
    <citation type="submission" date="2019-04" db="EMBL/GenBank/DDBJ databases">
        <title>Geobacter ruber sp. nov., ferric-reducing bacteria isolated from paddy soil.</title>
        <authorList>
            <person name="Xu Z."/>
            <person name="Masuda Y."/>
            <person name="Itoh H."/>
            <person name="Senoo K."/>
        </authorList>
    </citation>
    <scope>NUCLEOTIDE SEQUENCE [LARGE SCALE GENOMIC DNA]</scope>
    <source>
        <strain evidence="12 13">Red88</strain>
    </source>
</reference>
<evidence type="ECO:0000256" key="1">
    <source>
        <dbReference type="ARBA" id="ARBA00004496"/>
    </source>
</evidence>
<comment type="function">
    <text evidence="7">Involved in peptide bond synthesis. Stimulates efficient translation and peptide-bond synthesis on native or reconstituted 70S ribosomes in vitro. Probably functions indirectly by altering the affinity of the ribosome for aminoacyl-tRNA, thus increasing their reactivity as acceptors for peptidyl transferase.</text>
</comment>
<dbReference type="HAMAP" id="MF_00141">
    <property type="entry name" value="EF_P"/>
    <property type="match status" value="1"/>
</dbReference>
<sequence>MYTVADLKKGLKITLDGDPYIVIAFDFTKPGKGQALYRTKMRNMINGTILDRTYRSGETFEPASLEERQMEYLYKEGTHYTFMDQQTYEQVVMEEEAMGDAKNFLLENLKVDVMLFGEKAIGVALPNFVNLRVIQTETWAKGDTSGNDSKPATVETGYVLRVPPFIDEGELITIDTRNGEYSTRVKG</sequence>
<dbReference type="GO" id="GO:0005829">
    <property type="term" value="C:cytosol"/>
    <property type="evidence" value="ECO:0007669"/>
    <property type="project" value="UniProtKB-ARBA"/>
</dbReference>
<dbReference type="GO" id="GO:0003746">
    <property type="term" value="F:translation elongation factor activity"/>
    <property type="evidence" value="ECO:0007669"/>
    <property type="project" value="UniProtKB-UniRule"/>
</dbReference>
<dbReference type="SUPFAM" id="SSF50249">
    <property type="entry name" value="Nucleic acid-binding proteins"/>
    <property type="match status" value="2"/>
</dbReference>
<dbReference type="InterPro" id="IPR011768">
    <property type="entry name" value="Transl_elongation_fac_P"/>
</dbReference>
<dbReference type="Pfam" id="PF01132">
    <property type="entry name" value="EFP"/>
    <property type="match status" value="1"/>
</dbReference>
<comment type="similarity">
    <text evidence="3 7 9">Belongs to the elongation factor P family.</text>
</comment>
<dbReference type="SUPFAM" id="SSF50104">
    <property type="entry name" value="Translation proteins SH3-like domain"/>
    <property type="match status" value="1"/>
</dbReference>
<dbReference type="InterPro" id="IPR012340">
    <property type="entry name" value="NA-bd_OB-fold"/>
</dbReference>
<dbReference type="EMBL" id="SRSD01000001">
    <property type="protein sequence ID" value="KAA0895175.1"/>
    <property type="molecule type" value="Genomic_DNA"/>
</dbReference>